<evidence type="ECO:0000256" key="6">
    <source>
        <dbReference type="SAM" id="MobiDB-lite"/>
    </source>
</evidence>
<sequence length="393" mass="41854">MGGGGAALVFGAGRAYIPRRSGPRSDDNRGSRPPLTRPAAAPAEADAESMNFAGQDKRSLEAAEPHEAAPEARRLIRPSRYAWIGTAASIVIFAVSIGVLWKLSQTVTWAELHEAFTAASGKQIGIALLFVTVSYLFLTGYDALALRQLKIKVPYRTTALASFTSYAVSFTLGFPLLTAGTIRYWIYSRKGLSAAKIAALTVIAGFTFWLGMGVVLGLSLIIEAGQLAALTFTSIRLNQGVGFAALLAVVGYLGWVSLKRRSVKIKHWRLELPGASVSFGQMLVGIGDVCAAAAVLYVLLPSGLTIGFTTFLAIYVLAAMLGIASNAPGGLGVFEATILLALSSLPRDQVLGSLLLFRVCYYLGPFLLALAMLGAYEIAKRARDQREGRQDES</sequence>
<dbReference type="PANTHER" id="PTHR39087">
    <property type="entry name" value="UPF0104 MEMBRANE PROTEIN MJ1595"/>
    <property type="match status" value="1"/>
</dbReference>
<dbReference type="InterPro" id="IPR022791">
    <property type="entry name" value="L-PG_synthase/AglD"/>
</dbReference>
<feature type="transmembrane region" description="Helical" evidence="7">
    <location>
        <begin position="278"/>
        <end position="300"/>
    </location>
</feature>
<evidence type="ECO:0000256" key="4">
    <source>
        <dbReference type="ARBA" id="ARBA00022989"/>
    </source>
</evidence>
<feature type="transmembrane region" description="Helical" evidence="7">
    <location>
        <begin position="197"/>
        <end position="221"/>
    </location>
</feature>
<dbReference type="EMBL" id="BPQR01000002">
    <property type="protein sequence ID" value="GJE04868.1"/>
    <property type="molecule type" value="Genomic_DNA"/>
</dbReference>
<protein>
    <submittedName>
        <fullName evidence="8">Uncharacterized protein</fullName>
    </submittedName>
</protein>
<proteinExistence type="predicted"/>
<reference evidence="8" key="1">
    <citation type="journal article" date="2021" name="Front. Microbiol.">
        <title>Comprehensive Comparative Genomics and Phenotyping of Methylobacterium Species.</title>
        <authorList>
            <person name="Alessa O."/>
            <person name="Ogura Y."/>
            <person name="Fujitani Y."/>
            <person name="Takami H."/>
            <person name="Hayashi T."/>
            <person name="Sahin N."/>
            <person name="Tani A."/>
        </authorList>
    </citation>
    <scope>NUCLEOTIDE SEQUENCE</scope>
    <source>
        <strain evidence="8">LMG 23639</strain>
    </source>
</reference>
<evidence type="ECO:0000256" key="7">
    <source>
        <dbReference type="SAM" id="Phobius"/>
    </source>
</evidence>
<feature type="region of interest" description="Disordered" evidence="6">
    <location>
        <begin position="17"/>
        <end position="48"/>
    </location>
</feature>
<name>A0ABQ4SSR8_9HYPH</name>
<reference evidence="8" key="2">
    <citation type="submission" date="2021-08" db="EMBL/GenBank/DDBJ databases">
        <authorList>
            <person name="Tani A."/>
            <person name="Ola A."/>
            <person name="Ogura Y."/>
            <person name="Katsura K."/>
            <person name="Hayashi T."/>
        </authorList>
    </citation>
    <scope>NUCLEOTIDE SEQUENCE</scope>
    <source>
        <strain evidence="8">LMG 23639</strain>
    </source>
</reference>
<feature type="transmembrane region" description="Helical" evidence="7">
    <location>
        <begin position="241"/>
        <end position="258"/>
    </location>
</feature>
<organism evidence="8 9">
    <name type="scientific">Methylobacterium jeotgali</name>
    <dbReference type="NCBI Taxonomy" id="381630"/>
    <lineage>
        <taxon>Bacteria</taxon>
        <taxon>Pseudomonadati</taxon>
        <taxon>Pseudomonadota</taxon>
        <taxon>Alphaproteobacteria</taxon>
        <taxon>Hyphomicrobiales</taxon>
        <taxon>Methylobacteriaceae</taxon>
        <taxon>Methylobacterium</taxon>
    </lineage>
</organism>
<keyword evidence="4 7" id="KW-1133">Transmembrane helix</keyword>
<comment type="subcellular location">
    <subcellularLocation>
        <location evidence="1">Cell membrane</location>
        <topology evidence="1">Multi-pass membrane protein</topology>
    </subcellularLocation>
</comment>
<feature type="transmembrane region" description="Helical" evidence="7">
    <location>
        <begin position="81"/>
        <end position="104"/>
    </location>
</feature>
<evidence type="ECO:0000256" key="2">
    <source>
        <dbReference type="ARBA" id="ARBA00022475"/>
    </source>
</evidence>
<evidence type="ECO:0000256" key="3">
    <source>
        <dbReference type="ARBA" id="ARBA00022692"/>
    </source>
</evidence>
<dbReference type="Proteomes" id="UP001055102">
    <property type="component" value="Unassembled WGS sequence"/>
</dbReference>
<keyword evidence="9" id="KW-1185">Reference proteome</keyword>
<evidence type="ECO:0000256" key="5">
    <source>
        <dbReference type="ARBA" id="ARBA00023136"/>
    </source>
</evidence>
<keyword evidence="2" id="KW-1003">Cell membrane</keyword>
<evidence type="ECO:0000313" key="8">
    <source>
        <dbReference type="EMBL" id="GJE04868.1"/>
    </source>
</evidence>
<feature type="transmembrane region" description="Helical" evidence="7">
    <location>
        <begin position="354"/>
        <end position="376"/>
    </location>
</feature>
<keyword evidence="5 7" id="KW-0472">Membrane</keyword>
<accession>A0ABQ4SSR8</accession>
<feature type="transmembrane region" description="Helical" evidence="7">
    <location>
        <begin position="158"/>
        <end position="177"/>
    </location>
</feature>
<gene>
    <name evidence="8" type="ORF">AOPFMNJM_0160</name>
</gene>
<evidence type="ECO:0000313" key="9">
    <source>
        <dbReference type="Proteomes" id="UP001055102"/>
    </source>
</evidence>
<feature type="transmembrane region" description="Helical" evidence="7">
    <location>
        <begin position="312"/>
        <end position="334"/>
    </location>
</feature>
<evidence type="ECO:0000256" key="1">
    <source>
        <dbReference type="ARBA" id="ARBA00004651"/>
    </source>
</evidence>
<feature type="transmembrane region" description="Helical" evidence="7">
    <location>
        <begin position="124"/>
        <end position="146"/>
    </location>
</feature>
<keyword evidence="3 7" id="KW-0812">Transmembrane</keyword>
<dbReference type="Pfam" id="PF03706">
    <property type="entry name" value="LPG_synthase_TM"/>
    <property type="match status" value="1"/>
</dbReference>
<comment type="caution">
    <text evidence="8">The sequence shown here is derived from an EMBL/GenBank/DDBJ whole genome shotgun (WGS) entry which is preliminary data.</text>
</comment>
<dbReference type="PANTHER" id="PTHR39087:SF2">
    <property type="entry name" value="UPF0104 MEMBRANE PROTEIN MJ1595"/>
    <property type="match status" value="1"/>
</dbReference>